<evidence type="ECO:0000259" key="4">
    <source>
        <dbReference type="PROSITE" id="PS51388"/>
    </source>
</evidence>
<feature type="coiled-coil region" evidence="3">
    <location>
        <begin position="368"/>
        <end position="395"/>
    </location>
</feature>
<keyword evidence="7" id="KW-1185">Reference proteome</keyword>
<dbReference type="GO" id="GO:0016020">
    <property type="term" value="C:membrane"/>
    <property type="evidence" value="ECO:0007669"/>
    <property type="project" value="TreeGrafter"/>
</dbReference>
<dbReference type="InterPro" id="IPR045063">
    <property type="entry name" value="Dynamin_N"/>
</dbReference>
<keyword evidence="2" id="KW-0342">GTP-binding</keyword>
<evidence type="ECO:0000313" key="6">
    <source>
        <dbReference type="EMBL" id="OSC98818.1"/>
    </source>
</evidence>
<dbReference type="InterPro" id="IPR001401">
    <property type="entry name" value="Dynamin_GTPase"/>
</dbReference>
<evidence type="ECO:0000259" key="5">
    <source>
        <dbReference type="PROSITE" id="PS51718"/>
    </source>
</evidence>
<dbReference type="SMART" id="SM00053">
    <property type="entry name" value="DYNc"/>
    <property type="match status" value="1"/>
</dbReference>
<dbReference type="Pfam" id="PF01031">
    <property type="entry name" value="Dynamin_M"/>
    <property type="match status" value="1"/>
</dbReference>
<keyword evidence="1" id="KW-0547">Nucleotide-binding</keyword>
<keyword evidence="3" id="KW-0175">Coiled coil</keyword>
<dbReference type="InterPro" id="IPR003130">
    <property type="entry name" value="GED"/>
</dbReference>
<evidence type="ECO:0000256" key="1">
    <source>
        <dbReference type="ARBA" id="ARBA00022741"/>
    </source>
</evidence>
<dbReference type="PROSITE" id="PS51388">
    <property type="entry name" value="GED"/>
    <property type="match status" value="1"/>
</dbReference>
<dbReference type="SUPFAM" id="SSF52540">
    <property type="entry name" value="P-loop containing nucleoside triphosphate hydrolases"/>
    <property type="match status" value="1"/>
</dbReference>
<dbReference type="Pfam" id="PF02212">
    <property type="entry name" value="GED"/>
    <property type="match status" value="1"/>
</dbReference>
<gene>
    <name evidence="6" type="ORF">PYCCODRAFT_1417176</name>
</gene>
<evidence type="ECO:0000256" key="3">
    <source>
        <dbReference type="SAM" id="Coils"/>
    </source>
</evidence>
<dbReference type="GO" id="GO:0005737">
    <property type="term" value="C:cytoplasm"/>
    <property type="evidence" value="ECO:0007669"/>
    <property type="project" value="TreeGrafter"/>
</dbReference>
<dbReference type="PRINTS" id="PR00195">
    <property type="entry name" value="DYNAMIN"/>
</dbReference>
<name>A0A1Y2ICF3_TRAC3</name>
<protein>
    <recommendedName>
        <fullName evidence="8">P-loop containing nucleoside triphosphate hydrolase protein</fullName>
    </recommendedName>
</protein>
<dbReference type="InterPro" id="IPR000375">
    <property type="entry name" value="Dynamin_stalk"/>
</dbReference>
<evidence type="ECO:0000313" key="7">
    <source>
        <dbReference type="Proteomes" id="UP000193067"/>
    </source>
</evidence>
<feature type="domain" description="GED" evidence="4">
    <location>
        <begin position="679"/>
        <end position="774"/>
    </location>
</feature>
<sequence length="774" mass="87568">MPVESTLLPTPSSCSDSGSMISTLTAPESIYSQEQAELGGIGLSDPEHASGRRRMLDVANELHLTGVQVDIDLPVIAVIGQQSAGKSSLIESISGITLPRASGTCTRSPTECRLFHSTDPWKCEVSLRILTDSEGRPLGQARNERFGETIYDKSEVEERIKRAQRAILNPSTDLNKFLEEGSEHLGRELSFSTNAVCLQISGPDVEDLSFCDLPGLIASVGSAGDEGDIALVKELVTSYIERPSCIILLTIACETDFQNQGAHQLARLHDPKGLRTIGVLTKPDRIPAGEEDSWLRYIRNQDEPLTHGWFCVKQPDSRAIAAGITWSEARQAERDFFRDVSPWSRLDLEHQNRLGTQKLVERLSDVLSEKVSQRLPDLQEELQELLTTTDEQLNKLPKPPSSDALSEVLHLLSTFSKGLAQFLEGTPDADGLLQSIRPACDVFKKAVRATEPDFRPYEFQASQRDPDGHRYVSPTFLLNEEEPYAPTDDSRAIYLDEVMHRAQQAITRELPHHYPFVVTEQYINAFIDQWKNPADALFREILRVLIKHTKRFVSGHFSQYPLLLSRVHSIVADFIMSSSDHTAERLQWFLALERRPRTLNEFHYNHYREKFLGHYKSCRPTADQPRATLVQRFERYLDPESDLHKHMNRVLNGLTEIGLPGRTPTDLAQLLPPDPCDAAIDIMAGVRAYFQVAYKRFSDNVPMAIDYELVLGLDRDQALEKALRRDLGIGGPDAHVRCKEYLQEPRHVADRREELMKKRERLETARRKLTEVWL</sequence>
<dbReference type="GO" id="GO:0005525">
    <property type="term" value="F:GTP binding"/>
    <property type="evidence" value="ECO:0007669"/>
    <property type="project" value="InterPro"/>
</dbReference>
<dbReference type="Pfam" id="PF00350">
    <property type="entry name" value="Dynamin_N"/>
    <property type="match status" value="1"/>
</dbReference>
<accession>A0A1Y2ICF3</accession>
<dbReference type="PANTHER" id="PTHR11566">
    <property type="entry name" value="DYNAMIN"/>
    <property type="match status" value="1"/>
</dbReference>
<evidence type="ECO:0000256" key="2">
    <source>
        <dbReference type="ARBA" id="ARBA00023134"/>
    </source>
</evidence>
<dbReference type="GO" id="GO:0008017">
    <property type="term" value="F:microtubule binding"/>
    <property type="evidence" value="ECO:0007669"/>
    <property type="project" value="TreeGrafter"/>
</dbReference>
<evidence type="ECO:0008006" key="8">
    <source>
        <dbReference type="Google" id="ProtNLM"/>
    </source>
</evidence>
<dbReference type="AlphaFoldDB" id="A0A1Y2ICF3"/>
<dbReference type="InterPro" id="IPR030381">
    <property type="entry name" value="G_DYNAMIN_dom"/>
</dbReference>
<dbReference type="EMBL" id="KZ084134">
    <property type="protein sequence ID" value="OSC98818.1"/>
    <property type="molecule type" value="Genomic_DNA"/>
</dbReference>
<dbReference type="GO" id="GO:0005874">
    <property type="term" value="C:microtubule"/>
    <property type="evidence" value="ECO:0007669"/>
    <property type="project" value="TreeGrafter"/>
</dbReference>
<dbReference type="InterPro" id="IPR022812">
    <property type="entry name" value="Dynamin"/>
</dbReference>
<proteinExistence type="predicted"/>
<dbReference type="GO" id="GO:0003924">
    <property type="term" value="F:GTPase activity"/>
    <property type="evidence" value="ECO:0007669"/>
    <property type="project" value="InterPro"/>
</dbReference>
<dbReference type="PROSITE" id="PS51718">
    <property type="entry name" value="G_DYNAMIN_2"/>
    <property type="match status" value="1"/>
</dbReference>
<feature type="domain" description="Dynamin-type G" evidence="5">
    <location>
        <begin position="70"/>
        <end position="376"/>
    </location>
</feature>
<dbReference type="InterPro" id="IPR020850">
    <property type="entry name" value="GED_dom"/>
</dbReference>
<organism evidence="6 7">
    <name type="scientific">Trametes coccinea (strain BRFM310)</name>
    <name type="common">Pycnoporus coccineus</name>
    <dbReference type="NCBI Taxonomy" id="1353009"/>
    <lineage>
        <taxon>Eukaryota</taxon>
        <taxon>Fungi</taxon>
        <taxon>Dikarya</taxon>
        <taxon>Basidiomycota</taxon>
        <taxon>Agaricomycotina</taxon>
        <taxon>Agaricomycetes</taxon>
        <taxon>Polyporales</taxon>
        <taxon>Polyporaceae</taxon>
        <taxon>Trametes</taxon>
    </lineage>
</organism>
<dbReference type="STRING" id="1353009.A0A1Y2ICF3"/>
<dbReference type="Proteomes" id="UP000193067">
    <property type="component" value="Unassembled WGS sequence"/>
</dbReference>
<reference evidence="6 7" key="1">
    <citation type="journal article" date="2015" name="Biotechnol. Biofuels">
        <title>Enhanced degradation of softwood versus hardwood by the white-rot fungus Pycnoporus coccineus.</title>
        <authorList>
            <person name="Couturier M."/>
            <person name="Navarro D."/>
            <person name="Chevret D."/>
            <person name="Henrissat B."/>
            <person name="Piumi F."/>
            <person name="Ruiz-Duenas F.J."/>
            <person name="Martinez A.T."/>
            <person name="Grigoriev I.V."/>
            <person name="Riley R."/>
            <person name="Lipzen A."/>
            <person name="Berrin J.G."/>
            <person name="Master E.R."/>
            <person name="Rosso M.N."/>
        </authorList>
    </citation>
    <scope>NUCLEOTIDE SEQUENCE [LARGE SCALE GENOMIC DNA]</scope>
    <source>
        <strain evidence="6 7">BRFM310</strain>
    </source>
</reference>
<dbReference type="InterPro" id="IPR027417">
    <property type="entry name" value="P-loop_NTPase"/>
</dbReference>
<dbReference type="OrthoDB" id="5061070at2759"/>
<dbReference type="CDD" id="cd08771">
    <property type="entry name" value="DLP_1"/>
    <property type="match status" value="1"/>
</dbReference>
<dbReference type="Gene3D" id="1.20.120.1240">
    <property type="entry name" value="Dynamin, middle domain"/>
    <property type="match status" value="1"/>
</dbReference>
<dbReference type="Gene3D" id="3.40.50.300">
    <property type="entry name" value="P-loop containing nucleotide triphosphate hydrolases"/>
    <property type="match status" value="1"/>
</dbReference>